<dbReference type="EMBL" id="AP017315">
    <property type="protein sequence ID" value="BAU31830.1"/>
    <property type="molecule type" value="Genomic_DNA"/>
</dbReference>
<dbReference type="Gene3D" id="2.40.380.10">
    <property type="entry name" value="FomD-like"/>
    <property type="match status" value="1"/>
</dbReference>
<evidence type="ECO:0000313" key="2">
    <source>
        <dbReference type="EMBL" id="BAU31830.1"/>
    </source>
</evidence>
<dbReference type="SUPFAM" id="SSF159234">
    <property type="entry name" value="FomD-like"/>
    <property type="match status" value="1"/>
</dbReference>
<dbReference type="Proteomes" id="UP000218965">
    <property type="component" value="Chromosome"/>
</dbReference>
<dbReference type="Pfam" id="PF04167">
    <property type="entry name" value="DUF402"/>
    <property type="match status" value="1"/>
</dbReference>
<gene>
    <name evidence="2" type="ORF">MalAC0309_0966</name>
</gene>
<reference evidence="3" key="1">
    <citation type="submission" date="2015-12" db="EMBL/GenBank/DDBJ databases">
        <authorList>
            <person name="Shamseldin A."/>
            <person name="Moawad H."/>
            <person name="Abd El-Rahim W.M."/>
            <person name="Sadowsky M.J."/>
        </authorList>
    </citation>
    <scope>NUCLEOTIDE SEQUENCE [LARGE SCALE GENOMIC DNA]</scope>
    <source>
        <strain evidence="3">JAM AC0309</strain>
    </source>
</reference>
<feature type="domain" description="DUF402" evidence="1">
    <location>
        <begin position="18"/>
        <end position="157"/>
    </location>
</feature>
<dbReference type="InterPro" id="IPR035930">
    <property type="entry name" value="FomD-like_sf"/>
</dbReference>
<proteinExistence type="predicted"/>
<evidence type="ECO:0000313" key="3">
    <source>
        <dbReference type="Proteomes" id="UP000218965"/>
    </source>
</evidence>
<organism evidence="2 3">
    <name type="scientific">Microcella alkaliphila</name>
    <dbReference type="NCBI Taxonomy" id="279828"/>
    <lineage>
        <taxon>Bacteria</taxon>
        <taxon>Bacillati</taxon>
        <taxon>Actinomycetota</taxon>
        <taxon>Actinomycetes</taxon>
        <taxon>Micrococcales</taxon>
        <taxon>Microbacteriaceae</taxon>
        <taxon>Microcella</taxon>
    </lineage>
</organism>
<dbReference type="OrthoDB" id="3531052at2"/>
<dbReference type="KEGG" id="malk:MalAC0309_0966"/>
<dbReference type="AlphaFoldDB" id="A0A0U5BNL6"/>
<protein>
    <recommendedName>
        <fullName evidence="1">DUF402 domain-containing protein</fullName>
    </recommendedName>
</protein>
<dbReference type="InterPro" id="IPR007295">
    <property type="entry name" value="DUF402"/>
</dbReference>
<reference evidence="2 3" key="2">
    <citation type="submission" date="2016-01" db="EMBL/GenBank/DDBJ databases">
        <title>Microcella alkaliphila JAM AC0309 whole genome shotgun sequence.</title>
        <authorList>
            <person name="Kurata A."/>
            <person name="Hirose Y."/>
            <person name="Kishimoto N."/>
            <person name="Kobayashi T."/>
        </authorList>
    </citation>
    <scope>NUCLEOTIDE SEQUENCE [LARGE SCALE GENOMIC DNA]</scope>
    <source>
        <strain evidence="2 3">JAM AC0309</strain>
    </source>
</reference>
<accession>A0A0U5BNL6</accession>
<evidence type="ECO:0000259" key="1">
    <source>
        <dbReference type="Pfam" id="PF04167"/>
    </source>
</evidence>
<name>A0A0U5BNL6_9MICO</name>
<dbReference type="RefSeq" id="WP_096423365.1">
    <property type="nucleotide sequence ID" value="NZ_AP017315.1"/>
</dbReference>
<sequence length="173" mass="19560">MTLEPGSDAELRWRKWDGSPHWVHPVIVLGEDETGVWFGQQQGTVSRRPGADFHAYRPNVKVLMPGEQWMPAFFPDREGSRIGLYVDIAAELRLEEFGASAIDMDLDVIVRAPRASPYIDDVDEFSEHRRTLGYPDAVAARVLADARRVRDLAARREGVFDGRAAAWLALMER</sequence>